<sequence>MPFILTQIPSLSLRPSLTLSAIPIPALGNPLLDLFLPCPFVIPQSPLRCPFLYFPICPLFSAYPPIFFLLPFFELSLLFSDPSLPSLPRELDCENSITPSLFAPVIIVSLLELISPSLTTLSTRIFGFYVVSELIDGLTGVCISIQLISVTVKKACLASVSASAIILTKIL</sequence>
<gene>
    <name evidence="1" type="ORF">Nepgr_012102</name>
</gene>
<evidence type="ECO:0000313" key="2">
    <source>
        <dbReference type="Proteomes" id="UP001279734"/>
    </source>
</evidence>
<reference evidence="1" key="1">
    <citation type="submission" date="2023-05" db="EMBL/GenBank/DDBJ databases">
        <title>Nepenthes gracilis genome sequencing.</title>
        <authorList>
            <person name="Fukushima K."/>
        </authorList>
    </citation>
    <scope>NUCLEOTIDE SEQUENCE</scope>
    <source>
        <strain evidence="1">SING2019-196</strain>
    </source>
</reference>
<organism evidence="1 2">
    <name type="scientific">Nepenthes gracilis</name>
    <name type="common">Slender pitcher plant</name>
    <dbReference type="NCBI Taxonomy" id="150966"/>
    <lineage>
        <taxon>Eukaryota</taxon>
        <taxon>Viridiplantae</taxon>
        <taxon>Streptophyta</taxon>
        <taxon>Embryophyta</taxon>
        <taxon>Tracheophyta</taxon>
        <taxon>Spermatophyta</taxon>
        <taxon>Magnoliopsida</taxon>
        <taxon>eudicotyledons</taxon>
        <taxon>Gunneridae</taxon>
        <taxon>Pentapetalae</taxon>
        <taxon>Caryophyllales</taxon>
        <taxon>Nepenthaceae</taxon>
        <taxon>Nepenthes</taxon>
    </lineage>
</organism>
<protein>
    <submittedName>
        <fullName evidence="1">Uncharacterized protein</fullName>
    </submittedName>
</protein>
<evidence type="ECO:0000313" key="1">
    <source>
        <dbReference type="EMBL" id="GMH10261.1"/>
    </source>
</evidence>
<dbReference type="Proteomes" id="UP001279734">
    <property type="component" value="Unassembled WGS sequence"/>
</dbReference>
<accession>A0AAD3XMZ8</accession>
<comment type="caution">
    <text evidence="1">The sequence shown here is derived from an EMBL/GenBank/DDBJ whole genome shotgun (WGS) entry which is preliminary data.</text>
</comment>
<dbReference type="AlphaFoldDB" id="A0AAD3XMZ8"/>
<dbReference type="EMBL" id="BSYO01000010">
    <property type="protein sequence ID" value="GMH10261.1"/>
    <property type="molecule type" value="Genomic_DNA"/>
</dbReference>
<name>A0AAD3XMZ8_NEPGR</name>
<proteinExistence type="predicted"/>
<keyword evidence="2" id="KW-1185">Reference proteome</keyword>